<dbReference type="EMBL" id="CP113528">
    <property type="protein sequence ID" value="WDV09392.1"/>
    <property type="molecule type" value="Genomic_DNA"/>
</dbReference>
<proteinExistence type="predicted"/>
<reference evidence="1" key="1">
    <citation type="submission" date="2022-11" db="EMBL/GenBank/DDBJ databases">
        <title>Lysinibacillus irui.</title>
        <authorList>
            <person name="Akintayo S.O."/>
        </authorList>
    </citation>
    <scope>NUCLEOTIDE SEQUENCE</scope>
    <source>
        <strain evidence="1">IRB4-01</strain>
        <plasmid evidence="1">unnamed</plasmid>
    </source>
</reference>
<dbReference type="InterPro" id="IPR058966">
    <property type="entry name" value="MJECL33-like"/>
</dbReference>
<organism evidence="1 2">
    <name type="scientific">Lysinibacillus irui</name>
    <dbReference type="NCBI Taxonomy" id="2998077"/>
    <lineage>
        <taxon>Bacteria</taxon>
        <taxon>Bacillati</taxon>
        <taxon>Bacillota</taxon>
        <taxon>Bacilli</taxon>
        <taxon>Bacillales</taxon>
        <taxon>Bacillaceae</taxon>
        <taxon>Lysinibacillus</taxon>
    </lineage>
</organism>
<dbReference type="Proteomes" id="UP001219585">
    <property type="component" value="Plasmid unnamed"/>
</dbReference>
<gene>
    <name evidence="1" type="ORF">OU989_23020</name>
</gene>
<keyword evidence="1" id="KW-0614">Plasmid</keyword>
<accession>A0AAJ5RMY2</accession>
<protein>
    <submittedName>
        <fullName evidence="1">Uncharacterized protein</fullName>
    </submittedName>
</protein>
<dbReference type="Pfam" id="PF25924">
    <property type="entry name" value="MJECL33"/>
    <property type="match status" value="1"/>
</dbReference>
<name>A0AAJ5RMY2_9BACI</name>
<dbReference type="AlphaFoldDB" id="A0AAJ5RMY2"/>
<dbReference type="KEGG" id="liu:OU989_23020"/>
<geneLocation type="plasmid" evidence="1 2">
    <name>unnamed</name>
</geneLocation>
<evidence type="ECO:0000313" key="1">
    <source>
        <dbReference type="EMBL" id="WDV09392.1"/>
    </source>
</evidence>
<dbReference type="RefSeq" id="WP_274797602.1">
    <property type="nucleotide sequence ID" value="NZ_CP113528.1"/>
</dbReference>
<evidence type="ECO:0000313" key="2">
    <source>
        <dbReference type="Proteomes" id="UP001219585"/>
    </source>
</evidence>
<sequence length="389" mass="44961">MVSTKSEMITKFEEILDKNFDKFKETSQNETNLIKTYLIENHLFKNDENKNDNISTFLNDWILNLEKSPSKSEWNLKIRSTNDLNLIILDSKFGEIFIDITDTRFWSINTAIKAKSSDMVFNELLREESMDNIWLPSSFINSMNMFGSIYGIGVSYNEILNDDENIVSSYLSNEDKLKLKIRKFNASKMLKILQKSEFKENIALDRISILKTDSLKDDDFIVDDITYFGKFTAKGTSYSKHSQLVYEIFSNYRDKLQFLEDNIAFNFNLDEQQIKGQIINIKFHRKDIILSKLVDVLSSGNKVFKLWGIPKWSSEEYCSLKVVDLHVGNLGKSMQLDITPNNIRVIFPHGACANTLARLLTNIHQNIDATAELITGGNPYDYFILNESD</sequence>